<comment type="caution">
    <text evidence="2">The sequence shown here is derived from an EMBL/GenBank/DDBJ whole genome shotgun (WGS) entry which is preliminary data.</text>
</comment>
<feature type="domain" description="DUF4440" evidence="1">
    <location>
        <begin position="14"/>
        <end position="113"/>
    </location>
</feature>
<evidence type="ECO:0000313" key="3">
    <source>
        <dbReference type="Proteomes" id="UP000032233"/>
    </source>
</evidence>
<dbReference type="InterPro" id="IPR011944">
    <property type="entry name" value="Steroid_delta5-4_isomerase"/>
</dbReference>
<dbReference type="EMBL" id="AZAC01000015">
    <property type="protein sequence ID" value="KIX13563.1"/>
    <property type="molecule type" value="Genomic_DNA"/>
</dbReference>
<organism evidence="2 3">
    <name type="scientific">Dethiosulfatarculus sandiegensis</name>
    <dbReference type="NCBI Taxonomy" id="1429043"/>
    <lineage>
        <taxon>Bacteria</taxon>
        <taxon>Pseudomonadati</taxon>
        <taxon>Thermodesulfobacteriota</taxon>
        <taxon>Desulfarculia</taxon>
        <taxon>Desulfarculales</taxon>
        <taxon>Desulfarculaceae</taxon>
        <taxon>Dethiosulfatarculus</taxon>
    </lineage>
</organism>
<proteinExistence type="predicted"/>
<dbReference type="NCBIfam" id="TIGR02246">
    <property type="entry name" value="SgcJ/EcaC family oxidoreductase"/>
    <property type="match status" value="1"/>
</dbReference>
<protein>
    <recommendedName>
        <fullName evidence="1">DUF4440 domain-containing protein</fullName>
    </recommendedName>
</protein>
<reference evidence="2 3" key="1">
    <citation type="submission" date="2013-11" db="EMBL/GenBank/DDBJ databases">
        <title>Metagenomic analysis of a methanogenic consortium involved in long chain n-alkane degradation.</title>
        <authorList>
            <person name="Davidova I.A."/>
            <person name="Callaghan A.V."/>
            <person name="Wawrik B."/>
            <person name="Pruitt S."/>
            <person name="Marks C."/>
            <person name="Duncan K.E."/>
            <person name="Suflita J.M."/>
        </authorList>
    </citation>
    <scope>NUCLEOTIDE SEQUENCE [LARGE SCALE GENOMIC DNA]</scope>
    <source>
        <strain evidence="2 3">SPR</strain>
    </source>
</reference>
<dbReference type="InParanoid" id="A0A0D2HSS2"/>
<dbReference type="RefSeq" id="WP_044349266.1">
    <property type="nucleotide sequence ID" value="NZ_AZAC01000015.1"/>
</dbReference>
<evidence type="ECO:0000259" key="1">
    <source>
        <dbReference type="Pfam" id="PF14534"/>
    </source>
</evidence>
<keyword evidence="3" id="KW-1185">Reference proteome</keyword>
<gene>
    <name evidence="2" type="ORF">X474_13840</name>
</gene>
<dbReference type="InterPro" id="IPR027843">
    <property type="entry name" value="DUF4440"/>
</dbReference>
<dbReference type="AlphaFoldDB" id="A0A0D2HSS2"/>
<sequence>MDKHPIEIQIEKADKAIMAEDFDTLLGIYTEDAVLVVEPGRNAKGKESIRAAFEAIAIYFKNGLQVRQNGMEILESGDTALVLANTEVTAPNMPVTERKATYVFNRTANGNWLCSIDNSYGHEIIS</sequence>
<dbReference type="InterPro" id="IPR032710">
    <property type="entry name" value="NTF2-like_dom_sf"/>
</dbReference>
<evidence type="ECO:0000313" key="2">
    <source>
        <dbReference type="EMBL" id="KIX13563.1"/>
    </source>
</evidence>
<dbReference type="OrthoDB" id="674363at2"/>
<dbReference type="Pfam" id="PF14534">
    <property type="entry name" value="DUF4440"/>
    <property type="match status" value="1"/>
</dbReference>
<accession>A0A0D2HSS2</accession>
<dbReference type="Gene3D" id="3.10.450.50">
    <property type="match status" value="1"/>
</dbReference>
<dbReference type="PATRIC" id="fig|1429043.3.peg.2936"/>
<dbReference type="Proteomes" id="UP000032233">
    <property type="component" value="Unassembled WGS sequence"/>
</dbReference>
<dbReference type="STRING" id="1429043.X474_13840"/>
<dbReference type="SUPFAM" id="SSF54427">
    <property type="entry name" value="NTF2-like"/>
    <property type="match status" value="1"/>
</dbReference>
<name>A0A0D2HSS2_9BACT</name>